<dbReference type="InterPro" id="IPR038591">
    <property type="entry name" value="NolW-like_sf"/>
</dbReference>
<dbReference type="NCBIfam" id="TIGR02516">
    <property type="entry name" value="type_III_yscC"/>
    <property type="match status" value="1"/>
</dbReference>
<dbReference type="InterPro" id="IPR005644">
    <property type="entry name" value="NolW-like"/>
</dbReference>
<sequence>MALSLMYCGLTFALPLAADSDESAQGYVAAKDSVKQFFEALSARMKKPVIVSNLAAKKKISGNFDFSAPQRLLETITSNMGLVWYYDGHTLYIFDASELKNSVVRLKNSSVAEVKNFLVSAELYDERYPLRSEVGSQTFYLSAPPVYFDLVLKTAANLDQLAVQEADTSSLMAIPLYNSFVEDRKYRYRDETITIPGVASVIRSLTANGMKMAAWQAQATDEQEEEEEEEEHNANAREAAAVQTVKKRGSASMPAGSGILVIANPDNNSLLVRGEPEELNNIKRLVSMLDVPKRHIEMSVWIVDLHKDELEQLGVSWRGSVNLAGQFGVSLNGGISSTVDGASFMAGVMALSQQNRANIVSRPMLLTQENVPAIFDNSRTFYTRLIGERSTSLEHVTYGTSLSVLPRFSDGEEIEMMLNVEDGNEYRREGSSENSLPEVGRTNISTVARVPKGKSLLIGGYTRDENSHLHQGVPGLKDIPVVGRLFSYRQQRSANMVRVFLIQPKEIDALNAPDGNRLIRELRNKPAQDQLFDWMNNFLDAQR</sequence>
<protein>
    <recommendedName>
        <fullName evidence="3">Type 3 secretion system secretin</fullName>
        <shortName evidence="3">T3SS secretin</shortName>
    </recommendedName>
</protein>
<comment type="caution">
    <text evidence="9">The sequence shown here is derived from an EMBL/GenBank/DDBJ whole genome shotgun (WGS) entry which is preliminary data.</text>
</comment>
<comment type="similarity">
    <text evidence="3">Belongs to the bacterial secretin family. T3SS SctC subfamily.</text>
</comment>
<dbReference type="Pfam" id="PF00263">
    <property type="entry name" value="Secretin"/>
    <property type="match status" value="1"/>
</dbReference>
<dbReference type="Pfam" id="PF03958">
    <property type="entry name" value="Secretin_N"/>
    <property type="match status" value="1"/>
</dbReference>
<evidence type="ECO:0000313" key="10">
    <source>
        <dbReference type="Proteomes" id="UP001064262"/>
    </source>
</evidence>
<keyword evidence="3" id="KW-0653">Protein transport</keyword>
<dbReference type="RefSeq" id="WP_267143085.1">
    <property type="nucleotide sequence ID" value="NZ_JAODIL010000075.1"/>
</dbReference>
<keyword evidence="2 3" id="KW-0732">Signal</keyword>
<dbReference type="InterPro" id="IPR049034">
    <property type="entry name" value="T3S_SPI-1_N0"/>
</dbReference>
<evidence type="ECO:0000256" key="1">
    <source>
        <dbReference type="ARBA" id="ARBA00004442"/>
    </source>
</evidence>
<feature type="domain" description="Type II/III secretion system secretin-like" evidence="6">
    <location>
        <begin position="350"/>
        <end position="505"/>
    </location>
</feature>
<dbReference type="PANTHER" id="PTHR30332:SF5">
    <property type="entry name" value="SPI-1 TYPE 3 SECRETION SYSTEM SECRETIN"/>
    <property type="match status" value="1"/>
</dbReference>
<dbReference type="InterPro" id="IPR004846">
    <property type="entry name" value="T2SS/T3SS_dom"/>
</dbReference>
<feature type="domain" description="NolW-like" evidence="7">
    <location>
        <begin position="174"/>
        <end position="294"/>
    </location>
</feature>
<keyword evidence="3 4" id="KW-0813">Transport</keyword>
<organism evidence="9 10">
    <name type="scientific">Winslowiella arboricola</name>
    <dbReference type="NCBI Taxonomy" id="2978220"/>
    <lineage>
        <taxon>Bacteria</taxon>
        <taxon>Pseudomonadati</taxon>
        <taxon>Pseudomonadota</taxon>
        <taxon>Gammaproteobacteria</taxon>
        <taxon>Enterobacterales</taxon>
        <taxon>Erwiniaceae</taxon>
        <taxon>Winslowiella</taxon>
    </lineage>
</organism>
<dbReference type="GO" id="GO:0009279">
    <property type="term" value="C:cell outer membrane"/>
    <property type="evidence" value="ECO:0007669"/>
    <property type="project" value="UniProtKB-SubCell"/>
</dbReference>
<name>A0A9J6PPY5_9GAMM</name>
<dbReference type="InterPro" id="IPR003522">
    <property type="entry name" value="T3SS_OM_pore_YscC"/>
</dbReference>
<keyword evidence="3" id="KW-0811">Translocation</keyword>
<dbReference type="EMBL" id="JAODIM010000039">
    <property type="protein sequence ID" value="MCU5777680.1"/>
    <property type="molecule type" value="Genomic_DNA"/>
</dbReference>
<evidence type="ECO:0000256" key="5">
    <source>
        <dbReference type="SAM" id="Coils"/>
    </source>
</evidence>
<feature type="domain" description="SPI-1 type 3 secretion system secretin N0" evidence="8">
    <location>
        <begin position="27"/>
        <end position="95"/>
    </location>
</feature>
<comment type="subunit">
    <text evidence="3">The core secretion machinery of the T3SS is composed of approximately 20 different proteins, including cytoplasmic components, a base, an export apparatus and a needle. This subunit is part of the base, which anchors the injectisome in the bacterial cell envelope. Forms a stable homooligomeric complex.</text>
</comment>
<evidence type="ECO:0000256" key="3">
    <source>
        <dbReference type="HAMAP-Rule" id="MF_02219"/>
    </source>
</evidence>
<accession>A0A9J6PPY5</accession>
<evidence type="ECO:0000256" key="2">
    <source>
        <dbReference type="ARBA" id="ARBA00022729"/>
    </source>
</evidence>
<evidence type="ECO:0000259" key="8">
    <source>
        <dbReference type="Pfam" id="PF21304"/>
    </source>
</evidence>
<evidence type="ECO:0000259" key="7">
    <source>
        <dbReference type="Pfam" id="PF03958"/>
    </source>
</evidence>
<dbReference type="Pfam" id="PF21304">
    <property type="entry name" value="T3S_SPI-1_N0"/>
    <property type="match status" value="1"/>
</dbReference>
<keyword evidence="3" id="KW-0472">Membrane</keyword>
<feature type="coiled-coil region" evidence="5">
    <location>
        <begin position="212"/>
        <end position="239"/>
    </location>
</feature>
<dbReference type="AlphaFoldDB" id="A0A9J6PPY5"/>
<dbReference type="GO" id="GO:0030254">
    <property type="term" value="P:protein secretion by the type III secretion system"/>
    <property type="evidence" value="ECO:0007669"/>
    <property type="project" value="UniProtKB-UniRule"/>
</dbReference>
<keyword evidence="10" id="KW-1185">Reference proteome</keyword>
<dbReference type="Gene3D" id="3.30.1370.120">
    <property type="match status" value="2"/>
</dbReference>
<dbReference type="Proteomes" id="UP001064262">
    <property type="component" value="Unassembled WGS sequence"/>
</dbReference>
<comment type="subcellular location">
    <subcellularLocation>
        <location evidence="1 3 4">Cell outer membrane</location>
    </subcellularLocation>
</comment>
<evidence type="ECO:0000259" key="6">
    <source>
        <dbReference type="Pfam" id="PF00263"/>
    </source>
</evidence>
<comment type="function">
    <text evidence="3">Component of the type III secretion system (T3SS), also called injectisome, which is used to inject bacterial effector proteins into eukaryotic host cells. Forms a ring-shaped multimeric structure with an apparent central pore in the outer membrane.</text>
</comment>
<gene>
    <name evidence="3 9" type="primary">sctC</name>
    <name evidence="9" type="ORF">N5923_09260</name>
</gene>
<dbReference type="PRINTS" id="PR01337">
    <property type="entry name" value="TYPE3OMGPROT"/>
</dbReference>
<keyword evidence="5" id="KW-0175">Coiled coil</keyword>
<reference evidence="9" key="1">
    <citation type="submission" date="2022-09" db="EMBL/GenBank/DDBJ databases">
        <title>Winslowiella arboricola sp. nov., isolated from bleeding cankers on broadleaf hosts.</title>
        <authorList>
            <person name="Brady C."/>
            <person name="Kaur S."/>
            <person name="Crampton B."/>
            <person name="Maddock D."/>
            <person name="Arnold D."/>
            <person name="Denman S."/>
        </authorList>
    </citation>
    <scope>NUCLEOTIDE SEQUENCE</scope>
    <source>
        <strain evidence="9">BAC 15a-03b</strain>
    </source>
</reference>
<dbReference type="Gene3D" id="3.55.50.30">
    <property type="match status" value="1"/>
</dbReference>
<dbReference type="HAMAP" id="MF_02219">
    <property type="entry name" value="Type_III_secretin"/>
    <property type="match status" value="1"/>
</dbReference>
<proteinExistence type="inferred from homology"/>
<dbReference type="GO" id="GO:0030257">
    <property type="term" value="C:type III protein secretion system complex"/>
    <property type="evidence" value="ECO:0007669"/>
    <property type="project" value="UniProtKB-UniRule"/>
</dbReference>
<evidence type="ECO:0000313" key="9">
    <source>
        <dbReference type="EMBL" id="MCU5777680.1"/>
    </source>
</evidence>
<dbReference type="InterPro" id="IPR050810">
    <property type="entry name" value="Bact_Secretion_Sys_Channel"/>
</dbReference>
<evidence type="ECO:0000256" key="4">
    <source>
        <dbReference type="RuleBase" id="RU004004"/>
    </source>
</evidence>
<keyword evidence="3" id="KW-0998">Cell outer membrane</keyword>
<dbReference type="GO" id="GO:0015627">
    <property type="term" value="C:type II protein secretion system complex"/>
    <property type="evidence" value="ECO:0007669"/>
    <property type="project" value="TreeGrafter"/>
</dbReference>
<dbReference type="PANTHER" id="PTHR30332">
    <property type="entry name" value="PROBABLE GENERAL SECRETION PATHWAY PROTEIN D"/>
    <property type="match status" value="1"/>
</dbReference>